<name>A0A9Q3K3J1_9BASI</name>
<sequence>MTSPILYHLPLSNALFPQPSHLRLPPPPIITEEQIPKHPQNVTPRRSSQREYPHFNNDHSLEVLANNIPNSQSQVHPLTPTNEIIQEELDV</sequence>
<evidence type="ECO:0000256" key="1">
    <source>
        <dbReference type="SAM" id="MobiDB-lite"/>
    </source>
</evidence>
<dbReference type="Proteomes" id="UP000765509">
    <property type="component" value="Unassembled WGS sequence"/>
</dbReference>
<dbReference type="AlphaFoldDB" id="A0A9Q3K3J1"/>
<feature type="region of interest" description="Disordered" evidence="1">
    <location>
        <begin position="71"/>
        <end position="91"/>
    </location>
</feature>
<comment type="caution">
    <text evidence="2">The sequence shown here is derived from an EMBL/GenBank/DDBJ whole genome shotgun (WGS) entry which is preliminary data.</text>
</comment>
<keyword evidence="3" id="KW-1185">Reference proteome</keyword>
<accession>A0A9Q3K3J1</accession>
<dbReference type="EMBL" id="AVOT02093759">
    <property type="protein sequence ID" value="MBW0574245.1"/>
    <property type="molecule type" value="Genomic_DNA"/>
</dbReference>
<evidence type="ECO:0000313" key="2">
    <source>
        <dbReference type="EMBL" id="MBW0574245.1"/>
    </source>
</evidence>
<reference evidence="2" key="1">
    <citation type="submission" date="2021-03" db="EMBL/GenBank/DDBJ databases">
        <title>Draft genome sequence of rust myrtle Austropuccinia psidii MF-1, a brazilian biotype.</title>
        <authorList>
            <person name="Quecine M.C."/>
            <person name="Pachon D.M.R."/>
            <person name="Bonatelli M.L."/>
            <person name="Correr F.H."/>
            <person name="Franceschini L.M."/>
            <person name="Leite T.F."/>
            <person name="Margarido G.R.A."/>
            <person name="Almeida C.A."/>
            <person name="Ferrarezi J.A."/>
            <person name="Labate C.A."/>
        </authorList>
    </citation>
    <scope>NUCLEOTIDE SEQUENCE</scope>
    <source>
        <strain evidence="2">MF-1</strain>
    </source>
</reference>
<proteinExistence type="predicted"/>
<organism evidence="2 3">
    <name type="scientific">Austropuccinia psidii MF-1</name>
    <dbReference type="NCBI Taxonomy" id="1389203"/>
    <lineage>
        <taxon>Eukaryota</taxon>
        <taxon>Fungi</taxon>
        <taxon>Dikarya</taxon>
        <taxon>Basidiomycota</taxon>
        <taxon>Pucciniomycotina</taxon>
        <taxon>Pucciniomycetes</taxon>
        <taxon>Pucciniales</taxon>
        <taxon>Sphaerophragmiaceae</taxon>
        <taxon>Austropuccinia</taxon>
    </lineage>
</organism>
<evidence type="ECO:0000313" key="3">
    <source>
        <dbReference type="Proteomes" id="UP000765509"/>
    </source>
</evidence>
<protein>
    <submittedName>
        <fullName evidence="2">Uncharacterized protein</fullName>
    </submittedName>
</protein>
<gene>
    <name evidence="2" type="ORF">O181_113960</name>
</gene>
<feature type="compositionally biased region" description="Polar residues" evidence="1">
    <location>
        <begin position="71"/>
        <end position="84"/>
    </location>
</feature>
<feature type="region of interest" description="Disordered" evidence="1">
    <location>
        <begin position="22"/>
        <end position="53"/>
    </location>
</feature>